<dbReference type="SMART" id="SM00179">
    <property type="entry name" value="EGF_CA"/>
    <property type="match status" value="28"/>
</dbReference>
<keyword evidence="6 8" id="KW-1015">Disulfide bond</keyword>
<comment type="caution">
    <text evidence="8">Lacks conserved residue(s) required for the propagation of feature annotation.</text>
</comment>
<dbReference type="Gene3D" id="2.90.20.10">
    <property type="entry name" value="Plasmodium vivax P25 domain"/>
    <property type="match status" value="1"/>
</dbReference>
<dbReference type="SMART" id="SM00241">
    <property type="entry name" value="ZP"/>
    <property type="match status" value="1"/>
</dbReference>
<feature type="domain" description="EGF-like" evidence="12">
    <location>
        <begin position="122"/>
        <end position="160"/>
    </location>
</feature>
<feature type="domain" description="EGF-like" evidence="12">
    <location>
        <begin position="4057"/>
        <end position="4095"/>
    </location>
</feature>
<feature type="domain" description="EGF-like" evidence="12">
    <location>
        <begin position="5143"/>
        <end position="5181"/>
    </location>
</feature>
<dbReference type="SUPFAM" id="SSF57196">
    <property type="entry name" value="EGF/Laminin"/>
    <property type="match status" value="5"/>
</dbReference>
<dbReference type="Proteomes" id="UP001152759">
    <property type="component" value="Chromosome 5"/>
</dbReference>
<dbReference type="InterPro" id="IPR003645">
    <property type="entry name" value="Fol_N"/>
</dbReference>
<evidence type="ECO:0000256" key="11">
    <source>
        <dbReference type="SAM" id="SignalP"/>
    </source>
</evidence>
<feature type="domain" description="EGF-like" evidence="12">
    <location>
        <begin position="3076"/>
        <end position="3114"/>
    </location>
</feature>
<dbReference type="EMBL" id="OU963866">
    <property type="protein sequence ID" value="CAH0772868.1"/>
    <property type="molecule type" value="Genomic_DNA"/>
</dbReference>
<feature type="domain" description="EGF-like" evidence="12">
    <location>
        <begin position="2273"/>
        <end position="2310"/>
    </location>
</feature>
<evidence type="ECO:0000259" key="12">
    <source>
        <dbReference type="PROSITE" id="PS50026"/>
    </source>
</evidence>
<feature type="domain" description="EGF-like" evidence="12">
    <location>
        <begin position="4116"/>
        <end position="4153"/>
    </location>
</feature>
<dbReference type="InterPro" id="IPR049883">
    <property type="entry name" value="NOTCH1_EGF-like"/>
</dbReference>
<evidence type="ECO:0000256" key="1">
    <source>
        <dbReference type="ARBA" id="ARBA00004613"/>
    </source>
</evidence>
<dbReference type="FunFam" id="2.10.25.10:FF:000555">
    <property type="entry name" value="Dumpy, isoform I"/>
    <property type="match status" value="1"/>
</dbReference>
<dbReference type="GO" id="GO:0005509">
    <property type="term" value="F:calcium ion binding"/>
    <property type="evidence" value="ECO:0007669"/>
    <property type="project" value="InterPro"/>
</dbReference>
<dbReference type="Pfam" id="PF21164">
    <property type="entry name" value="Dumpy_DPY"/>
    <property type="match status" value="21"/>
</dbReference>
<dbReference type="Pfam" id="PF12947">
    <property type="entry name" value="EGF_3"/>
    <property type="match status" value="1"/>
</dbReference>
<feature type="domain" description="EGF-like" evidence="12">
    <location>
        <begin position="1787"/>
        <end position="1826"/>
    </location>
</feature>
<proteinExistence type="predicted"/>
<feature type="domain" description="EGF-like" evidence="12">
    <location>
        <begin position="3799"/>
        <end position="3836"/>
    </location>
</feature>
<dbReference type="SMART" id="SM00289">
    <property type="entry name" value="WR1"/>
    <property type="match status" value="12"/>
</dbReference>
<dbReference type="FunFam" id="2.10.25.10:FF:000038">
    <property type="entry name" value="Fibrillin 2"/>
    <property type="match status" value="6"/>
</dbReference>
<dbReference type="SMART" id="SM00181">
    <property type="entry name" value="EGF"/>
    <property type="match status" value="104"/>
</dbReference>
<feature type="domain" description="EGF-like" evidence="12">
    <location>
        <begin position="5266"/>
        <end position="5305"/>
    </location>
</feature>
<evidence type="ECO:0000256" key="4">
    <source>
        <dbReference type="ARBA" id="ARBA00022729"/>
    </source>
</evidence>
<feature type="disulfide bond" evidence="8">
    <location>
        <begin position="2602"/>
        <end position="2612"/>
    </location>
</feature>
<keyword evidence="10" id="KW-0472">Membrane</keyword>
<dbReference type="FunFam" id="2.10.25.10:FF:000686">
    <property type="entry name" value="Dumpy, isoform Z"/>
    <property type="match status" value="1"/>
</dbReference>
<feature type="domain" description="EGF-like" evidence="12">
    <location>
        <begin position="2647"/>
        <end position="2684"/>
    </location>
</feature>
<feature type="disulfide bond" evidence="8">
    <location>
        <begin position="4011"/>
        <end position="4021"/>
    </location>
</feature>
<feature type="disulfide bond" evidence="8">
    <location>
        <begin position="3247"/>
        <end position="3257"/>
    </location>
</feature>
<feature type="domain" description="EGF-like" evidence="12">
    <location>
        <begin position="1914"/>
        <end position="1952"/>
    </location>
</feature>
<evidence type="ECO:0000313" key="15">
    <source>
        <dbReference type="Proteomes" id="UP001152759"/>
    </source>
</evidence>
<feature type="domain" description="EGF-like" evidence="12">
    <location>
        <begin position="2540"/>
        <end position="2578"/>
    </location>
</feature>
<dbReference type="InterPro" id="IPR000742">
    <property type="entry name" value="EGF"/>
</dbReference>
<feature type="domain" description="EGF-like" evidence="12">
    <location>
        <begin position="735"/>
        <end position="770"/>
    </location>
</feature>
<accession>A0A9P0G4B7</accession>
<feature type="domain" description="EGF-like" evidence="12">
    <location>
        <begin position="205"/>
        <end position="245"/>
    </location>
</feature>
<dbReference type="PANTHER" id="PTHR22963:SF39">
    <property type="entry name" value="DUMPY"/>
    <property type="match status" value="1"/>
</dbReference>
<feature type="domain" description="EGF-like" evidence="12">
    <location>
        <begin position="2967"/>
        <end position="3006"/>
    </location>
</feature>
<feature type="domain" description="ZP" evidence="13">
    <location>
        <begin position="5917"/>
        <end position="6160"/>
    </location>
</feature>
<keyword evidence="10" id="KW-0812">Transmembrane</keyword>
<dbReference type="InterPro" id="IPR009030">
    <property type="entry name" value="Growth_fac_rcpt_cys_sf"/>
</dbReference>
<dbReference type="SUPFAM" id="SSF57184">
    <property type="entry name" value="Growth factor receptor domain"/>
    <property type="match status" value="6"/>
</dbReference>
<dbReference type="Pfam" id="PF07645">
    <property type="entry name" value="EGF_CA"/>
    <property type="match status" value="14"/>
</dbReference>
<feature type="domain" description="EGF-like" evidence="12">
    <location>
        <begin position="288"/>
        <end position="327"/>
    </location>
</feature>
<dbReference type="CDD" id="cd00054">
    <property type="entry name" value="EGF_CA"/>
    <property type="match status" value="11"/>
</dbReference>
<feature type="disulfide bond" evidence="8">
    <location>
        <begin position="4119"/>
        <end position="4129"/>
    </location>
</feature>
<feature type="domain" description="EGF-like" evidence="12">
    <location>
        <begin position="3594"/>
        <end position="3630"/>
    </location>
</feature>
<dbReference type="PROSITE" id="PS00022">
    <property type="entry name" value="EGF_1"/>
    <property type="match status" value="1"/>
</dbReference>
<sequence length="6292" mass="667876">MISASDEWFLKILIFIVFYQVRGQGGVGYGIKGREVFFLNLEDGFFGCQVNESTQVLQLFELSKLCDGKRDCFRGTDELAKELKCTKNCDQVNGHLCQNGACLDSQCHCNDGFGGCDCQVPDENECKYRPCDVFAHCTNTLGSFHCSCFPGYTGNGFYCQDIDECANPAIASRCVANAECCNLPAHFLCKCRPGFEGDGEVECRDIDECLQPNACGINTVCTNTPGNYTCDCQTGYQGNPYNGCVDLNECEYKGACGLGALCTNLPGGHHCECPRGYEGDAYRGVCTDINECLHNVCGINAICRNEPGTFQCSCPQGFAGDPFSSCTDVDECMATPCGVKSECVNTNGSFSCKCLPGYSGEPEKKCLDINECDNPNQCGINAKCMNTPGSYVCVCPEGFSGHGQIYCENVNECSANPCGENAVCTDTVGSFVCSCRQDYTGDPYRKCVDIDECAILDKPCGQNAVCENTDPGFTCTCPQGFAGKPDPSVACEQVDVSVLCAVNSDCAEHAECIEGQCFCLNGFKAQGSLCHDIDECLSLPCGPFSVCNNTQGSFQCSCIPGNVGAPPKIPCKPPCDDIKCGEHAFCKNNEQDAYCICEEGWTFSPADVSAGCIDINECDQVHGVNGQCGLNSICTNSLGGFNCECQQGYSGNPFKQCFDIDECQQNPCGEGALCENTVGSFECSCPPDWLPDPDPSTKCVPILTCKVDKDCPGNAICYDKKFCHCPEPNIGSDCVNPCDAVSCGTNAECVISNNEPSCVCSPGFTGTTPDGCVDIDECDNNPCPIGAVCHNEPGSFSCKCPGGTVGDPFKQGCSQAKIQIGCGPENPCPGSELCIRDDFLEESVCICQRGYLRDAKTGKCRDVNECTELRDKPVCGVNAICKNLPGSYDCQCPPGFNGNPFNSCEECNSSECQCKHPYQLLNGECVLAGCDNGQCPNGAECITIAGQVSYCACPKGFRRQEDGVCEGPCEMLSCGINAECNPHDPPRCVCRPGFTGDPLLGCIDIDECVNSPCVAGAKCINEHGSYRCDCPKGVTGEGCADRCARNPCGENTRCRDVNNGYECSCLPGCSGDPLKGCNCETNRLDACSGHVCGKNALCRMTSGSEPECYCPLEFPVGDPDSECFAKRIPVDCRVSGCGKGAHCVLVDSDYSCQCPPGTVGNPNKDCIPEKECSSNSDCQSDKTCSNHQCLDVCSVKGACGLNALCEPVNHRPKCSCPTCYIGTPKTGCYLDSNCSSLSSQKCSLNSDCPSNLTCIDGFCKNPCLYIDNKNILNCTNHKKCHVQNHKPVCICETGYAVNEYGDLICSPNKVECLNNDDCPSNLACYKSKCSDPCEHTLCSANKTCSVLAHQPVCMCTKDCQPSTLSICMRDSGCPPDLACRNYLCINPCANFSCPARSPCNVEDHKPVCKFCPVGFSADSKFGCVRAVGCVDNEECALNMACINNQCQNPCHMNNPCTNQHDCQVQNHQPVCVKVCSCHKNSNCGPNHYCDGCHCVIDPASRTQSPLPGCEHCPPGVRCDPFTGACMKMNGTAKFPHPCQSDSDCLEIEACYDGQCGDLCALAGTCAPSAECQVYKHRPVCKCPPGYEGDPAVKCFLPEPLSCVTNADCSFMEACINKICQHPCDVHNPCAQNAICSNTNHGASCGCIEGYEGNAYVGCTEVAAKSQRSCQYNGDCPSDKVCDRLNRICVNPCFEDSCGLNAVCIPINHGTDCRCLAGFHGNPYLGCTSIVQCHNDNECNADEACINGKCSNPCRCGPNAICEVYFHKANCKCLTGYSGNPTIGCIAPTNPCNPNPCGYQALCEVDEGNPICFCPKGMTGNPFKTCIPEGDECSPNPCGPYSGCRVVHGAAVCYCLPEYEGDPPSKPCHLPKNPCSPSPCGPNTQCSLLSDGFAKCTCLPGYVESPNTIRGCVEKRNRCEPNPCGHGAICDPNQAQSCFCPEPLIGNPYRSCTAPSKTLCLPGPCGQNADCYVVGGTEQCYCKMTFTGDPYTSCRPGRSSPCDPNPCGPFAECSISPEGKQHCACLSGMAGDPMSGCSGPECRSNKDCSPTQACLGWKCLDPCPGACGIGASCRVEKHHPQCVCDSGLTGNPLIKCVPVTAPSTNPCEPNPCGLNTLCSVVKNKAACSCLPDFIGDPQSGCRLECVLNSDCPSNQACISHHCKDPCSLGNVCGVGAVCISKDHVVTCVCQKGYSGDPFIQCISKSYLPILKNETLPCDPSPCEPNSYCSVHSGQVAMCNPCGSSGGYWSPACHPDCLFDSDCSFNLACIGQKCMDPCSGSCGFGAQCTVHHHQPICTCPQGLVGNPFEHCHPPTASENQKQDPCAALQCGANAVCKVSFGHTTCVCSPGYQGNPYLGCRPECVLNSDCPSALCCVNNKCEDPCIGACGVNAECQAVNHLPVCYCPKDHSGDPFVSCYAFKPIFAPVMGHPSNPCDPSPCGPNSRCLISKQGYASCSCLPGYRGVPPVCKSECVISAECPQSQACINQKCADPCPGTCGLNARCDTINHNPICNCAPGYVGDPFINCYLPPAEEIPKIPKIDGNPCDPSPCGSNSICQVTQGHPVCSCAMNYTGKPPFCRPECVMSQECPHDQACIREKCRDPCTQSCGYNAKCSVINHTPFCSCLPGYEGDAFVGCSSVPPTVQAPIPTNPCTPSPCGENAHCTSVDGTARCTCIPPYVGNPYAGGCRPECVIPSDCAPHETCLSSHCRDPCPGVCGRNAVCKVVNHIPQCSCLPGFIGNPFQSCKPEPPKPLPPKNPCESAMCGPNSICRVSDGHAVCSCQRDFVGTPPACRPECVQSGECDQTKACVNQKCVDPCPGTCGVQAVCQVLNHNPMCSCPPSTTGDPFVKCVEEAPKEAVESINPCVPSPCGANSECHITERGAMCSCVPGMLGAPPHCRPECSIHADCPTKLACINNKCRDPCMKACGVNSQCAVVNHKPVCSCFDGYQGDPFTRCNPVRASERTPAQTDPCFPTPCGVNADCVNNKGVASCVCLSGFYGNPHSGCHRECESNTDCASSLVCSNYKCVDPCPETCGIEAVCTVSEHKPVCACAQGFSGDPFIQCHPIPVSPSTPPPVLNPCYPSPCGANSQCRPVNGEAICSCLPQFVGNPPKCHPECTENSDCPADRACINLKCANPCQNTCGIRAQCTVRNHNPICTCPAKYTGDPFIQCSAIPSSFIQVPSKSSASCQPSPCGPHSQCQIVDNKPVCSCTPGFIGSPPKCRPECVISTDCSSHLTCVKQKCTDPCPGSCGVNAQCQVLNHVPTCSCMEGFTGDSFVHCSPIPMTGVNLETTGDPCLSSPCGINAVCQKGFCFCIGDYEGNPYEECRPECAINHECDRSKACIANKCQDPCPGTCGQFSQCSVVNHMPICSCPQGMTGDPFFSCRMLTAEPSKPKDVCIPSPCGPNSKCQTIEGNAACSCLPGYVGTPPNCKLECVVSSECPSQEACINSKCIDPCTGACGVGARCEVVNHSPICSCGPELTVLPSTPPEEDKSVCNPSLCGPNSHCEVEGEIPVCSCLPNFKGRPPHCRPECIINPDCPSNLACINQKCVNPCPGSCGINAECQVISHSVHCSCSPGLTGNPFVQCIQQEKLINPCTPSPCGPNAYCRQQKNAGSCICIPDYHDTEAALVDPCTPSPCGPNSQCRKANNQPVCSCLPEYKGAPPNCQPECVSNNECPLNKACQNYKCRNPCSGACGLQASCEVISHSPVCSCPAGFMGDPFVRCMLPLAIPSSPMDESDNPCLPSPCGPNSVCRIIKKQAACSCLHGFIGTAPNCRPECTVSSDCSASEACIVGKCRDPCIGSCSSNAECRVQNHAPVCSCVEGYSGDPFSQCSPIMVIEEPSGRDPCTPSPCGANADCFDGNCKCRPSYYGDPYSGCRPECTLNSECPSNKACTNQRCVNPCLGICGQDARCDVINHAPSCSCPPGLTGNPLAACRSFTVQNDTLAGDLCNPNPCGPNSICRITNGFAVCSCQPGLIGSPPLCRPECIVSTECPLTQACIRSKCADPCTGTCGVNAECRVINHSPICSCEPGHTGDPFRQCYAEPMSPGPLPSTENPCKPSPCGPNSKCQVSEGNPVCSCSEHYMGSPPHCRPVCTIDPECPSHLACIGQKCADPCPGSCGSNARCSVINHSPMCACLSGYSGDPFTGCSATEVSLSNEITEADPCYPSPCGSNARCQNDDGFVICECIAEYQGNPYEGCRPECLVSSDCPMNLACIGNKCHDPCPGTCGFSAICTVSNHNPICTCPEGTTGDAFKLCQLIQKSDSTVTLSSPCSRSPCGPNAVCRVINNAAMCECLPDFYGSPSDSGCRPECVISADCPRNKACSGNKCQDPCPGICGTNAICHVVNHSPVCSCPVSMVGDPFIECRLAPAESTDPCFPSPCHKNGICNIIGGSTTCIYPECIINQDCPRDKACFSQKCSDPCYDACGVNAICHAVNHQPVCFCPPGFTGEPQVLCKMQPTSAEPRIECTSDTECNNDRACVSGSCKNPCATSSNVCGINAECHVQFHRPICACKSGFIGNALVQCQEAGCQDNSGCSTMEACINGECVNPCTFSQCGVNAECHPDNNHRARCSCPASFTGDPLVKCERPQCSSNDDCPQNLACQNKRCVNPCICANNALCIVISHNPTCQCPPGFVGNPYRSCVIAPIEVSPGCKQDSDCPSRHVCMSGDCRDPCIGIQPCGQKAECKVLNTLPLRTLSCQCLPGYVGDASVQCERAAAQVEHGCKGDAECLESEVCINLLCVNPCAVSTPCAPSAECQADNHRAMCKCPSGLVGDPFVNCYKASVKSPECSVDSDCATDVACINQRCQDPCILSNLCGAGAQCSVSMHRPVCDCPADWAGDPQVQCYKPECQSNADCVYDKACVENSCLDPCQETTCGRGAECKVQNHHASCTCPLGTQGDPLISCIGVICQFNDDCADHESCDRVNHKCRPVCQEKTCATNAACSAANHQATCTCMPGTQGNPYTDCSTARLPAPVCSQDSDCPSKLACINQRCENPCLASHICTKEQDCRVLDTLPLRSVVCECPSDTIATPEGSCKPIAGTTKDPKCRSSEECKNNEKCFKGVCTDACRVEPCGVNAQCIGKKHQAVCSCPPGYIGSPYFECSSLPKLPLPVLPECTRDNDCSYGLGCNRQRCVNPCTTKVCSRNAFCHVEGHKPICRCPPGFSGDPMVECKPSTEAATIGCSSNAECPLQESCVNRLCISPCNCGPNADCKVLDHYPICSCSPGFSGNPQFGCVKVDCESDSHCLSSQTCYNGKCVNPCILEDACAPNAECYGDNHQTACRCAPGYEGNPLVRCEHVECHSDSECRSDQKCFNLHCVNPCQYSPCAPNAVCYVNNHNAACRCPESLPLGNPAVNCERQPSFGKEPECKYDTDCVSGLACLTNKCVDPCYELVPCSNSARCNVLDSVPVKTLTCTCSEGWVPNAEGECRPVVVPSPPGCATNQDCPSNETCISRICRNPCNCGANANCIVQDHYPICSCQEGFEGNPHIACRSIGCRTDGECESGKACLNSHCIDPCLVSNPCGFDAECYTIGNRAECRCVSGYRGDPYDRCTVIGCRTNNDCPDDRACINSQCINPCAYEHPCAANSECKVNNHLALCRCPPGELGNPYVGCRPEPKPECKVDADCPAKLACFNDVCQNPCTALQPCTSPAECSVVSSLPVRTMLCVCPNGYASSGSGTCKAAPPIIPIGCIADSDCPLHKACVNALCMSPCNCPSYAECQVSDHKPTCSCPPGFEGDPNIECVKIDCPANKGFIRAENGECVCPLGYALNANDECQPCYINQGYKIDENDRCTCALDRGFIVNEFGECVCPTEFGYQRDTNGNCVLVGECEKDDNCPNKKFCNLNTQICEDACQNTRCGVNAFCNATNHKAVCLCIAGYNGDPYSVCNHTHTVFRTDFPRPDMVVSCLSDGVQVEIHITETGFNGVLYVKGHSKDESCRRIVSVPQEYANQRTEIFKVHFGSCGLLYKNGLADFVLVIQKHPKLVTYKAQAYHIKCVYSTGEQNVTLGFNVSMLTTAGTIANTGPPPTCTMKIVTHTGQEINSAEIGDNLMLQVDVQPSSIYGGFARSCIAKTMEDSVENEYIVTDENGCATDPSIFGDWDYNPDTQSLLATFNAFKFPSSDNIRFQCNIRVCFGKCQPSDCRGYNAYGKRRRRDLRYVSKNSSTDVSEALLAGQLREEITIQSNAILTLERSEERVAGPPDAPEPQRAEDICISVIGFIIALIVTALLALVAVAVAVSCWLLAYRRRPTLAGPLPHPPEFPNPLFTTPEPVAEPSPDYHS</sequence>
<protein>
    <submittedName>
        <fullName evidence="14">Uncharacterized protein</fullName>
    </submittedName>
</protein>
<dbReference type="InterPro" id="IPR048407">
    <property type="entry name" value="Dumpy_DPY"/>
</dbReference>
<feature type="domain" description="EGF-like" evidence="12">
    <location>
        <begin position="2162"/>
        <end position="2201"/>
    </location>
</feature>
<evidence type="ECO:0000256" key="9">
    <source>
        <dbReference type="SAM" id="MobiDB-lite"/>
    </source>
</evidence>
<dbReference type="FunFam" id="2.10.25.10:FF:000005">
    <property type="entry name" value="Fibrillin 2"/>
    <property type="match status" value="1"/>
</dbReference>
<feature type="disulfide bond" evidence="8">
    <location>
        <begin position="2276"/>
        <end position="2286"/>
    </location>
</feature>
<evidence type="ECO:0000256" key="10">
    <source>
        <dbReference type="SAM" id="Phobius"/>
    </source>
</evidence>
<feature type="domain" description="EGF-like" evidence="12">
    <location>
        <begin position="862"/>
        <end position="905"/>
    </location>
</feature>
<dbReference type="SUPFAM" id="SSF90148">
    <property type="entry name" value="DPY module"/>
    <property type="match status" value="10"/>
</dbReference>
<keyword evidence="7" id="KW-0325">Glycoprotein</keyword>
<feature type="domain" description="EGF-like" evidence="12">
    <location>
        <begin position="1828"/>
        <end position="1864"/>
    </location>
</feature>
<evidence type="ECO:0000256" key="3">
    <source>
        <dbReference type="ARBA" id="ARBA00022536"/>
    </source>
</evidence>
<keyword evidence="4 11" id="KW-0732">Signal</keyword>
<dbReference type="InterPro" id="IPR018097">
    <property type="entry name" value="EGF_Ca-bd_CS"/>
</dbReference>
<dbReference type="PROSITE" id="PS01187">
    <property type="entry name" value="EGF_CA"/>
    <property type="match status" value="6"/>
</dbReference>
<feature type="domain" description="EGF-like" evidence="12">
    <location>
        <begin position="246"/>
        <end position="287"/>
    </location>
</feature>
<dbReference type="InterPro" id="IPR024731">
    <property type="entry name" value="NELL2-like_EGF"/>
</dbReference>
<feature type="domain" description="EGF-like" evidence="12">
    <location>
        <begin position="2860"/>
        <end position="2898"/>
    </location>
</feature>
<feature type="domain" description="EGF-like" evidence="12">
    <location>
        <begin position="2319"/>
        <end position="2358"/>
    </location>
</feature>
<dbReference type="Gene3D" id="2.10.25.10">
    <property type="entry name" value="Laminin"/>
    <property type="match status" value="15"/>
</dbReference>
<feature type="domain" description="EGF-like" evidence="12">
    <location>
        <begin position="4165"/>
        <end position="4204"/>
    </location>
</feature>
<feature type="domain" description="EGF-like" evidence="12">
    <location>
        <begin position="532"/>
        <end position="568"/>
    </location>
</feature>
<dbReference type="GO" id="GO:0005576">
    <property type="term" value="C:extracellular region"/>
    <property type="evidence" value="ECO:0007669"/>
    <property type="project" value="UniProtKB-SubCell"/>
</dbReference>
<dbReference type="SMART" id="SM00274">
    <property type="entry name" value="FOLN"/>
    <property type="match status" value="28"/>
</dbReference>
<feature type="domain" description="EGF-like" evidence="12">
    <location>
        <begin position="2429"/>
        <end position="2468"/>
    </location>
</feature>
<dbReference type="PANTHER" id="PTHR22963">
    <property type="entry name" value="ENDOGLIN-RELATED"/>
    <property type="match status" value="1"/>
</dbReference>
<dbReference type="InterPro" id="IPR006150">
    <property type="entry name" value="Cys_repeat_1"/>
</dbReference>
<feature type="domain" description="EGF-like" evidence="12">
    <location>
        <begin position="1556"/>
        <end position="1592"/>
    </location>
</feature>
<feature type="chain" id="PRO_5040321389" evidence="11">
    <location>
        <begin position="24"/>
        <end position="6292"/>
    </location>
</feature>
<feature type="region of interest" description="Disordered" evidence="9">
    <location>
        <begin position="6273"/>
        <end position="6292"/>
    </location>
</feature>
<feature type="signal peptide" evidence="11">
    <location>
        <begin position="1"/>
        <end position="23"/>
    </location>
</feature>
<evidence type="ECO:0000256" key="8">
    <source>
        <dbReference type="PROSITE-ProRule" id="PRU00076"/>
    </source>
</evidence>
<feature type="domain" description="EGF-like" evidence="12">
    <location>
        <begin position="1004"/>
        <end position="1040"/>
    </location>
</feature>
<reference evidence="14" key="1">
    <citation type="submission" date="2021-12" db="EMBL/GenBank/DDBJ databases">
        <authorList>
            <person name="King R."/>
        </authorList>
    </citation>
    <scope>NUCLEOTIDE SEQUENCE</scope>
</reference>
<gene>
    <name evidence="14" type="ORF">BEMITA_LOCUS9430</name>
</gene>
<evidence type="ECO:0000256" key="5">
    <source>
        <dbReference type="ARBA" id="ARBA00022737"/>
    </source>
</evidence>
<evidence type="ECO:0000256" key="7">
    <source>
        <dbReference type="ARBA" id="ARBA00023180"/>
    </source>
</evidence>
<evidence type="ECO:0000256" key="2">
    <source>
        <dbReference type="ARBA" id="ARBA00022525"/>
    </source>
</evidence>
<feature type="domain" description="EGF-like" evidence="12">
    <location>
        <begin position="368"/>
        <end position="408"/>
    </location>
</feature>
<keyword evidence="10" id="KW-1133">Transmembrane helix</keyword>
<feature type="domain" description="EGF-like" evidence="12">
    <location>
        <begin position="659"/>
        <end position="696"/>
    </location>
</feature>
<feature type="domain" description="EGF-like" evidence="12">
    <location>
        <begin position="1128"/>
        <end position="1167"/>
    </location>
</feature>
<feature type="domain" description="EGF-like" evidence="12">
    <location>
        <begin position="409"/>
        <end position="448"/>
    </location>
</feature>
<evidence type="ECO:0000313" key="14">
    <source>
        <dbReference type="EMBL" id="CAH0772868.1"/>
    </source>
</evidence>
<feature type="domain" description="EGF-like" evidence="12">
    <location>
        <begin position="614"/>
        <end position="658"/>
    </location>
</feature>
<dbReference type="SMART" id="SM00286">
    <property type="entry name" value="PTI"/>
    <property type="match status" value="17"/>
</dbReference>
<evidence type="ECO:0000259" key="13">
    <source>
        <dbReference type="PROSITE" id="PS51034"/>
    </source>
</evidence>
<feature type="domain" description="EGF-like" evidence="12">
    <location>
        <begin position="2599"/>
        <end position="2633"/>
    </location>
</feature>
<feature type="disulfide bond" evidence="8">
    <location>
        <begin position="3802"/>
        <end position="3812"/>
    </location>
</feature>
<feature type="domain" description="EGF-like" evidence="12">
    <location>
        <begin position="5523"/>
        <end position="5562"/>
    </location>
</feature>
<feature type="domain" description="EGF-like" evidence="12">
    <location>
        <begin position="3185"/>
        <end position="3223"/>
    </location>
</feature>
<feature type="domain" description="EGF-like" evidence="12">
    <location>
        <begin position="1997"/>
        <end position="2037"/>
    </location>
</feature>
<keyword evidence="3 8" id="KW-0245">EGF-like domain</keyword>
<feature type="domain" description="EGF-like" evidence="12">
    <location>
        <begin position="774"/>
        <end position="814"/>
    </location>
</feature>
<dbReference type="FunFam" id="2.10.25.10:FF:000014">
    <property type="entry name" value="Latent-transforming growth factor beta-binding protein 3"/>
    <property type="match status" value="2"/>
</dbReference>
<feature type="domain" description="EGF-like" evidence="12">
    <location>
        <begin position="3631"/>
        <end position="3669"/>
    </location>
</feature>
<comment type="subcellular location">
    <subcellularLocation>
        <location evidence="1">Secreted</location>
    </subcellularLocation>
</comment>
<dbReference type="PROSITE" id="PS50026">
    <property type="entry name" value="EGF_3"/>
    <property type="match status" value="54"/>
</dbReference>
<feature type="domain" description="EGF-like" evidence="12">
    <location>
        <begin position="3493"/>
        <end position="3531"/>
    </location>
</feature>
<feature type="disulfide bond" evidence="8">
    <location>
        <begin position="1030"/>
        <end position="1039"/>
    </location>
</feature>
<feature type="domain" description="EGF-like" evidence="12">
    <location>
        <begin position="2754"/>
        <end position="2792"/>
    </location>
</feature>
<name>A0A9P0G4B7_BEMTA</name>
<feature type="domain" description="EGF-like" evidence="12">
    <location>
        <begin position="3244"/>
        <end position="3281"/>
    </location>
</feature>
<dbReference type="PROSITE" id="PS00010">
    <property type="entry name" value="ASX_HYDROXYL"/>
    <property type="match status" value="15"/>
</dbReference>
<feature type="transmembrane region" description="Helical" evidence="10">
    <location>
        <begin position="6227"/>
        <end position="6255"/>
    </location>
</feature>
<feature type="domain" description="EGF-like" evidence="12">
    <location>
        <begin position="3949"/>
        <end position="3987"/>
    </location>
</feature>
<keyword evidence="5" id="KW-0677">Repeat</keyword>
<organism evidence="14 15">
    <name type="scientific">Bemisia tabaci</name>
    <name type="common">Sweetpotato whitefly</name>
    <name type="synonym">Aleurodes tabaci</name>
    <dbReference type="NCBI Taxonomy" id="7038"/>
    <lineage>
        <taxon>Eukaryota</taxon>
        <taxon>Metazoa</taxon>
        <taxon>Ecdysozoa</taxon>
        <taxon>Arthropoda</taxon>
        <taxon>Hexapoda</taxon>
        <taxon>Insecta</taxon>
        <taxon>Pterygota</taxon>
        <taxon>Neoptera</taxon>
        <taxon>Paraneoptera</taxon>
        <taxon>Hemiptera</taxon>
        <taxon>Sternorrhyncha</taxon>
        <taxon>Aleyrodoidea</taxon>
        <taxon>Aleyrodidae</taxon>
        <taxon>Aleyrodinae</taxon>
        <taxon>Bemisia</taxon>
    </lineage>
</organism>
<dbReference type="InterPro" id="IPR000152">
    <property type="entry name" value="EGF-type_Asp/Asn_hydroxyl_site"/>
</dbReference>
<feature type="domain" description="EGF-like" evidence="12">
    <location>
        <begin position="328"/>
        <end position="367"/>
    </location>
</feature>
<feature type="domain" description="EGF-like" evidence="12">
    <location>
        <begin position="161"/>
        <end position="204"/>
    </location>
</feature>
<feature type="domain" description="EGF-like" evidence="12">
    <location>
        <begin position="449"/>
        <end position="492"/>
    </location>
</feature>
<feature type="domain" description="EGF-like" evidence="12">
    <location>
        <begin position="4008"/>
        <end position="4045"/>
    </location>
</feature>
<feature type="domain" description="EGF-like" evidence="12">
    <location>
        <begin position="4677"/>
        <end position="4720"/>
    </location>
</feature>
<feature type="domain" description="EGF-like" evidence="12">
    <location>
        <begin position="3740"/>
        <end position="3778"/>
    </location>
</feature>
<feature type="domain" description="EGF-like" evidence="12">
    <location>
        <begin position="5074"/>
        <end position="5110"/>
    </location>
</feature>
<dbReference type="PROSITE" id="PS51034">
    <property type="entry name" value="ZP_2"/>
    <property type="match status" value="1"/>
</dbReference>
<dbReference type="PROSITE" id="PS01186">
    <property type="entry name" value="EGF_2"/>
    <property type="match status" value="35"/>
</dbReference>
<keyword evidence="2" id="KW-0964">Secreted</keyword>
<feature type="domain" description="EGF-like" evidence="12">
    <location>
        <begin position="3395"/>
        <end position="3433"/>
    </location>
</feature>
<feature type="domain" description="EGF-like" evidence="12">
    <location>
        <begin position="1870"/>
        <end position="1912"/>
    </location>
</feature>
<keyword evidence="15" id="KW-1185">Reference proteome</keyword>
<evidence type="ECO:0000256" key="6">
    <source>
        <dbReference type="ARBA" id="ARBA00023157"/>
    </source>
</evidence>
<dbReference type="InterPro" id="IPR001881">
    <property type="entry name" value="EGF-like_Ca-bd_dom"/>
</dbReference>
<dbReference type="InterPro" id="IPR001507">
    <property type="entry name" value="ZP_dom"/>
</dbReference>
<feature type="domain" description="EGF-like" evidence="12">
    <location>
        <begin position="4273"/>
        <end position="4309"/>
    </location>
</feature>
<feature type="domain" description="EGF-like" evidence="12">
    <location>
        <begin position="4553"/>
        <end position="4592"/>
    </location>
</feature>